<sequence length="396" mass="41552">MSEAQYFSSANEDMFGGIALDEAAPGFLLRTGTRTLDARGCQAMLPAGGTATLHERVNAFFNAAPAGLPLLVGALPFDPTGWDVLYQPVSLMNALPSGGHSTPAFVGDIRSEPAPDAYARAVEHALDTLNNPYTPLRKVVLARSLHVNATAPIDPHALALRLGQDAGVAPFVAALPGDPRRPPAWLVGASPELLVSRQGLRVCSHPLAGSARRSADPVEDAAAAEALLGSAKDHDEHRYVVEAIVEALTPWCSDIRAPKAPELHSTASMWHLGTRIEATLRDPTTPVAALVAALHPTPAVCGTPRDDAMYSIRRLEPNPRGFYAGAVGWMDADGDGEWYVAIRCARVQGAQAQVFAGAGIVTGSQPEFEVAETAAKFTAMLSALGVGHAASTENVS</sequence>
<dbReference type="Proteomes" id="UP001302072">
    <property type="component" value="Chromosome"/>
</dbReference>
<protein>
    <recommendedName>
        <fullName evidence="3">isochorismate synthase</fullName>
        <ecNumber evidence="3">5.4.4.2</ecNumber>
    </recommendedName>
    <alternativeName>
        <fullName evidence="5">Isochorismate mutase</fullName>
    </alternativeName>
</protein>
<dbReference type="InterPro" id="IPR005801">
    <property type="entry name" value="ADC_synthase"/>
</dbReference>
<dbReference type="PANTHER" id="PTHR42839">
    <property type="entry name" value="ISOCHORISMATE SYNTHASE ENTC"/>
    <property type="match status" value="1"/>
</dbReference>
<organism evidence="7 8">
    <name type="scientific">Stenotrophomonas oahuensis</name>
    <dbReference type="NCBI Taxonomy" id="3003271"/>
    <lineage>
        <taxon>Bacteria</taxon>
        <taxon>Pseudomonadati</taxon>
        <taxon>Pseudomonadota</taxon>
        <taxon>Gammaproteobacteria</taxon>
        <taxon>Lysobacterales</taxon>
        <taxon>Lysobacteraceae</taxon>
        <taxon>Stenotrophomonas</taxon>
    </lineage>
</organism>
<keyword evidence="4 7" id="KW-0413">Isomerase</keyword>
<proteinExistence type="inferred from homology"/>
<comment type="similarity">
    <text evidence="2">Belongs to the isochorismate synthase family.</text>
</comment>
<dbReference type="SUPFAM" id="SSF56322">
    <property type="entry name" value="ADC synthase"/>
    <property type="match status" value="1"/>
</dbReference>
<dbReference type="EC" id="5.4.4.2" evidence="3"/>
<evidence type="ECO:0000256" key="2">
    <source>
        <dbReference type="ARBA" id="ARBA00005297"/>
    </source>
</evidence>
<evidence type="ECO:0000256" key="1">
    <source>
        <dbReference type="ARBA" id="ARBA00000799"/>
    </source>
</evidence>
<dbReference type="Gene3D" id="3.60.120.10">
    <property type="entry name" value="Anthranilate synthase"/>
    <property type="match status" value="1"/>
</dbReference>
<dbReference type="InterPro" id="IPR004561">
    <property type="entry name" value="IsoChor_synthase"/>
</dbReference>
<evidence type="ECO:0000256" key="5">
    <source>
        <dbReference type="ARBA" id="ARBA00041564"/>
    </source>
</evidence>
<evidence type="ECO:0000259" key="6">
    <source>
        <dbReference type="Pfam" id="PF00425"/>
    </source>
</evidence>
<gene>
    <name evidence="7" type="ORF">PDM29_18420</name>
</gene>
<name>A0ABY9YPZ4_9GAMM</name>
<dbReference type="EMBL" id="CP115541">
    <property type="protein sequence ID" value="WNH52283.1"/>
    <property type="molecule type" value="Genomic_DNA"/>
</dbReference>
<evidence type="ECO:0000256" key="3">
    <source>
        <dbReference type="ARBA" id="ARBA00012824"/>
    </source>
</evidence>
<dbReference type="NCBIfam" id="TIGR00543">
    <property type="entry name" value="isochor_syn"/>
    <property type="match status" value="1"/>
</dbReference>
<keyword evidence="8" id="KW-1185">Reference proteome</keyword>
<dbReference type="RefSeq" id="WP_311191488.1">
    <property type="nucleotide sequence ID" value="NZ_CP115541.1"/>
</dbReference>
<evidence type="ECO:0000313" key="7">
    <source>
        <dbReference type="EMBL" id="WNH52283.1"/>
    </source>
</evidence>
<evidence type="ECO:0000313" key="8">
    <source>
        <dbReference type="Proteomes" id="UP001302072"/>
    </source>
</evidence>
<accession>A0ABY9YPZ4</accession>
<dbReference type="InterPro" id="IPR015890">
    <property type="entry name" value="Chorismate_C"/>
</dbReference>
<comment type="catalytic activity">
    <reaction evidence="1">
        <text>chorismate = isochorismate</text>
        <dbReference type="Rhea" id="RHEA:18985"/>
        <dbReference type="ChEBI" id="CHEBI:29748"/>
        <dbReference type="ChEBI" id="CHEBI:29780"/>
        <dbReference type="EC" id="5.4.4.2"/>
    </reaction>
</comment>
<reference evidence="7 8" key="1">
    <citation type="submission" date="2022-12" db="EMBL/GenBank/DDBJ databases">
        <title>Two new species, Stenotrophomonas aracearum and Stenotrophomonas oahuensis, isolated from Anthurium (Araceae family) in Hawaii.</title>
        <authorList>
            <person name="Chunag S.C."/>
            <person name="Dobhal S."/>
            <person name="Alvarez A."/>
            <person name="Arif M."/>
        </authorList>
    </citation>
    <scope>NUCLEOTIDE SEQUENCE [LARGE SCALE GENOMIC DNA]</scope>
    <source>
        <strain evidence="7 8">A5586</strain>
    </source>
</reference>
<evidence type="ECO:0000256" key="4">
    <source>
        <dbReference type="ARBA" id="ARBA00023235"/>
    </source>
</evidence>
<dbReference type="Pfam" id="PF00425">
    <property type="entry name" value="Chorismate_bind"/>
    <property type="match status" value="1"/>
</dbReference>
<dbReference type="GO" id="GO:0008909">
    <property type="term" value="F:isochorismate synthase activity"/>
    <property type="evidence" value="ECO:0007669"/>
    <property type="project" value="UniProtKB-EC"/>
</dbReference>
<feature type="domain" description="Chorismate-utilising enzyme C-terminal" evidence="6">
    <location>
        <begin position="116"/>
        <end position="376"/>
    </location>
</feature>
<dbReference type="PANTHER" id="PTHR42839:SF2">
    <property type="entry name" value="ISOCHORISMATE SYNTHASE ENTC"/>
    <property type="match status" value="1"/>
</dbReference>